<keyword evidence="2" id="KW-1185">Reference proteome</keyword>
<evidence type="ECO:0000313" key="2">
    <source>
        <dbReference type="Proteomes" id="UP001153334"/>
    </source>
</evidence>
<reference evidence="1" key="1">
    <citation type="submission" date="2022-11" db="EMBL/GenBank/DDBJ databases">
        <title>Genome Sequence of Nemania bipapillata.</title>
        <authorList>
            <person name="Buettner E."/>
        </authorList>
    </citation>
    <scope>NUCLEOTIDE SEQUENCE</scope>
    <source>
        <strain evidence="1">CP14</strain>
    </source>
</reference>
<proteinExistence type="predicted"/>
<accession>A0ACC2J8C6</accession>
<dbReference type="EMBL" id="JAPESX010000044">
    <property type="protein sequence ID" value="KAJ8123756.1"/>
    <property type="molecule type" value="Genomic_DNA"/>
</dbReference>
<evidence type="ECO:0000313" key="1">
    <source>
        <dbReference type="EMBL" id="KAJ8123756.1"/>
    </source>
</evidence>
<dbReference type="Proteomes" id="UP001153334">
    <property type="component" value="Unassembled WGS sequence"/>
</dbReference>
<protein>
    <submittedName>
        <fullName evidence="1">Uncharacterized protein</fullName>
    </submittedName>
</protein>
<name>A0ACC2J8C6_9PEZI</name>
<gene>
    <name evidence="1" type="ORF">ONZ43_g361</name>
</gene>
<sequence length="503" mass="54641">MRLNAASWPLCQLPNSGLSSWFLAITLFAQLGSSIQLITADALPGDISDGCQTALLSDVGECSLTATKFRYGYFYPESTLSSTCTADCASALVSFEKSVISACSNDTWDGYDDEGMPVAYIPGVMRFLYDLACLKDGDRFCNVVAGTNAAMADPGDGESGWLSTVANGTDAVDECDLCFVKSLRLQAGSPYYNGPVISQSSFASHYHNQLQHQLPARERSSFCSDFPTSGSLCLENTCSVYTVKTNDTSAPVPTDVAPDVNQKCGRYYQVQPDEYCNLIVLHFGISLQDFQFLNPDINENCTNLYAYESYCILPVGDINTYPGRPGATTAPPTTTLPFTSIVSLDAIVTTAPIVTSTALPLAADSREDCARFFDGQQILGEDISTTSYKNACEFAAAVWAISVDDLVQWNPDLGNVTNGECNMMPDVRYCGKLLYADPPEAQVGPDYEFDVRTGAIETCTQYADAYPDWDCNDILLNYDLTIAQFYSYNPEVGADCSNLWPST</sequence>
<comment type="caution">
    <text evidence="1">The sequence shown here is derived from an EMBL/GenBank/DDBJ whole genome shotgun (WGS) entry which is preliminary data.</text>
</comment>
<organism evidence="1 2">
    <name type="scientific">Nemania bipapillata</name>
    <dbReference type="NCBI Taxonomy" id="110536"/>
    <lineage>
        <taxon>Eukaryota</taxon>
        <taxon>Fungi</taxon>
        <taxon>Dikarya</taxon>
        <taxon>Ascomycota</taxon>
        <taxon>Pezizomycotina</taxon>
        <taxon>Sordariomycetes</taxon>
        <taxon>Xylariomycetidae</taxon>
        <taxon>Xylariales</taxon>
        <taxon>Xylariaceae</taxon>
        <taxon>Nemania</taxon>
    </lineage>
</organism>